<dbReference type="OrthoDB" id="9126850at2"/>
<dbReference type="eggNOG" id="COG0664">
    <property type="taxonomic scope" value="Bacteria"/>
</dbReference>
<dbReference type="Pfam" id="PF13545">
    <property type="entry name" value="HTH_Crp_2"/>
    <property type="match status" value="1"/>
</dbReference>
<feature type="domain" description="HTH crp-type" evidence="4">
    <location>
        <begin position="158"/>
        <end position="232"/>
    </location>
</feature>
<accession>N6WZA7</accession>
<comment type="caution">
    <text evidence="5">The sequence shown here is derived from an EMBL/GenBank/DDBJ whole genome shotgun (WGS) entry which is preliminary data.</text>
</comment>
<dbReference type="AlphaFoldDB" id="N6WZA7"/>
<organism evidence="5 6">
    <name type="scientific">Marinobacter nanhaiticus D15-8W</name>
    <dbReference type="NCBI Taxonomy" id="626887"/>
    <lineage>
        <taxon>Bacteria</taxon>
        <taxon>Pseudomonadati</taxon>
        <taxon>Pseudomonadota</taxon>
        <taxon>Gammaproteobacteria</taxon>
        <taxon>Pseudomonadales</taxon>
        <taxon>Marinobacteraceae</taxon>
        <taxon>Marinobacter</taxon>
    </lineage>
</organism>
<dbReference type="STRING" id="626887.J057_21930"/>
<dbReference type="GO" id="GO:0003677">
    <property type="term" value="F:DNA binding"/>
    <property type="evidence" value="ECO:0007669"/>
    <property type="project" value="UniProtKB-KW"/>
</dbReference>
<dbReference type="InterPro" id="IPR036390">
    <property type="entry name" value="WH_DNA-bd_sf"/>
</dbReference>
<evidence type="ECO:0000256" key="3">
    <source>
        <dbReference type="ARBA" id="ARBA00023163"/>
    </source>
</evidence>
<dbReference type="SMART" id="SM00419">
    <property type="entry name" value="HTH_CRP"/>
    <property type="match status" value="1"/>
</dbReference>
<evidence type="ECO:0000313" key="6">
    <source>
        <dbReference type="Proteomes" id="UP000013165"/>
    </source>
</evidence>
<evidence type="ECO:0000256" key="2">
    <source>
        <dbReference type="ARBA" id="ARBA00023125"/>
    </source>
</evidence>
<dbReference type="InterPro" id="IPR012318">
    <property type="entry name" value="HTH_CRP"/>
</dbReference>
<evidence type="ECO:0000256" key="1">
    <source>
        <dbReference type="ARBA" id="ARBA00023015"/>
    </source>
</evidence>
<keyword evidence="6" id="KW-1185">Reference proteome</keyword>
<dbReference type="InterPro" id="IPR000595">
    <property type="entry name" value="cNMP-bd_dom"/>
</dbReference>
<dbReference type="Gene3D" id="2.60.120.10">
    <property type="entry name" value="Jelly Rolls"/>
    <property type="match status" value="1"/>
</dbReference>
<keyword evidence="2" id="KW-0238">DNA-binding</keyword>
<protein>
    <submittedName>
        <fullName evidence="5">Crp/Fnr family transcriptional regulator</fullName>
    </submittedName>
</protein>
<dbReference type="Gene3D" id="1.10.10.10">
    <property type="entry name" value="Winged helix-like DNA-binding domain superfamily/Winged helix DNA-binding domain"/>
    <property type="match status" value="1"/>
</dbReference>
<dbReference type="Pfam" id="PF00027">
    <property type="entry name" value="cNMP_binding"/>
    <property type="match status" value="1"/>
</dbReference>
<evidence type="ECO:0000313" key="5">
    <source>
        <dbReference type="EMBL" id="ENO14098.1"/>
    </source>
</evidence>
<proteinExistence type="predicted"/>
<dbReference type="InterPro" id="IPR018490">
    <property type="entry name" value="cNMP-bd_dom_sf"/>
</dbReference>
<dbReference type="Proteomes" id="UP000013165">
    <property type="component" value="Unassembled WGS sequence"/>
</dbReference>
<keyword evidence="3" id="KW-0804">Transcription</keyword>
<dbReference type="SUPFAM" id="SSF46785">
    <property type="entry name" value="Winged helix' DNA-binding domain"/>
    <property type="match status" value="1"/>
</dbReference>
<dbReference type="PROSITE" id="PS51063">
    <property type="entry name" value="HTH_CRP_2"/>
    <property type="match status" value="1"/>
</dbReference>
<dbReference type="SUPFAM" id="SSF51206">
    <property type="entry name" value="cAMP-binding domain-like"/>
    <property type="match status" value="1"/>
</dbReference>
<name>N6WZA7_9GAMM</name>
<dbReference type="InterPro" id="IPR036388">
    <property type="entry name" value="WH-like_DNA-bd_sf"/>
</dbReference>
<sequence>MANASLFREQDVYVRPLLRLLSRYVHLSKSDAQQLNDLLSGSEKHFSRGDLLIEAGTQTGQIYVLAEGWAAEEKVMEGGDTCILGFLLPGDTTSINAGLGIASDVSVRCLTEVTVVTVAAPALKAFLASNPNITQAFSLMRLARESMNREKFVSLTAKPAESKLAHLLCELSLRDGQAPPLKGVMPRLRLTQQEIAAALGLSAVHVNRVVQRMRKKDLLIVRPGVIYIKWDILAQLYDFDATYMAQFEGGSGIDKNQDEAEHSEVPV</sequence>
<dbReference type="SMART" id="SM00100">
    <property type="entry name" value="cNMP"/>
    <property type="match status" value="1"/>
</dbReference>
<reference evidence="5 6" key="1">
    <citation type="journal article" date="2013" name="Genome Announc.">
        <title>Genome Sequence of the Polycyclic Aromatic Hydrocarbon-Degrading Bacterium Strain Marinobacter nanhaiticus D15-8WT.</title>
        <authorList>
            <person name="Cui Z."/>
            <person name="Gao W."/>
            <person name="Li Q."/>
            <person name="Xu G."/>
            <person name="Zheng L."/>
        </authorList>
    </citation>
    <scope>NUCLEOTIDE SEQUENCE [LARGE SCALE GENOMIC DNA]</scope>
    <source>
        <strain evidence="5 6">D15-8W</strain>
    </source>
</reference>
<keyword evidence="1" id="KW-0805">Transcription regulation</keyword>
<dbReference type="HOGENOM" id="CLU_075053_0_0_6"/>
<dbReference type="CDD" id="cd00038">
    <property type="entry name" value="CAP_ED"/>
    <property type="match status" value="1"/>
</dbReference>
<dbReference type="EMBL" id="APLQ01000014">
    <property type="protein sequence ID" value="ENO14098.1"/>
    <property type="molecule type" value="Genomic_DNA"/>
</dbReference>
<dbReference type="PATRIC" id="fig|626887.3.peg.4392"/>
<dbReference type="GO" id="GO:0006355">
    <property type="term" value="P:regulation of DNA-templated transcription"/>
    <property type="evidence" value="ECO:0007669"/>
    <property type="project" value="InterPro"/>
</dbReference>
<evidence type="ECO:0000259" key="4">
    <source>
        <dbReference type="PROSITE" id="PS51063"/>
    </source>
</evidence>
<gene>
    <name evidence="5" type="ORF">J057_21930</name>
</gene>
<dbReference type="InterPro" id="IPR014710">
    <property type="entry name" value="RmlC-like_jellyroll"/>
</dbReference>
<dbReference type="RefSeq" id="WP_004582318.1">
    <property type="nucleotide sequence ID" value="NZ_AP028878.1"/>
</dbReference>